<sequence length="537" mass="56772">MSESGIGRASAFLASGTIVSRLLGFVKAIVLAQTIGTIGRSADAFAVANQLPNNLYVIIAGGVLSAVLVPQIVRASIHPDGGRGYINKLLTITLVIIGGATVVAVLIAPVLVTVYAPSWEREQQALATAFAYWCLPQIFFYGLYTVLGEILNARKMFGPFTWAPVLNNVVAILGLLGFIALFGSAANTARAVTDWTPGMIALIGGSATLGVAAQALILFVFWRRAGLSYRPDFAWRGVGLGAAGRLAGWTFGMLLLTQLAGLVETQVASIASGDASVTTLQFSWLIFMLPHSVITVSIATAYFTRMAEHTRGDDRASLRADISAAVRVTSLLIVFSAAVLIVVAYPFASLFTVSYDDIVAMGLIIIAFVLGLVPFCILFVIQRGFYALGDTRTPFFFTLFQVVLFSGGALLVGLLLPKVVIGLGIALVMSIAGTAQMVLAWRLLSKRLDGLESHRIVSSLLRYAIAALPALFAGFVVLVLTDGVGAGGFGTASFPGAVLCMTATGATMGIVYFGLLALFRVPELQPVIDPLLARIRR</sequence>
<evidence type="ECO:0000313" key="10">
    <source>
        <dbReference type="Proteomes" id="UP001596306"/>
    </source>
</evidence>
<evidence type="ECO:0000256" key="1">
    <source>
        <dbReference type="ARBA" id="ARBA00004651"/>
    </source>
</evidence>
<evidence type="ECO:0000256" key="2">
    <source>
        <dbReference type="ARBA" id="ARBA00022475"/>
    </source>
</evidence>
<proteinExistence type="predicted"/>
<feature type="transmembrane region" description="Helical" evidence="8">
    <location>
        <begin position="393"/>
        <end position="413"/>
    </location>
</feature>
<feature type="transmembrane region" description="Helical" evidence="8">
    <location>
        <begin position="55"/>
        <end position="77"/>
    </location>
</feature>
<feature type="transmembrane region" description="Helical" evidence="8">
    <location>
        <begin position="460"/>
        <end position="480"/>
    </location>
</feature>
<feature type="transmembrane region" description="Helical" evidence="8">
    <location>
        <begin position="492"/>
        <end position="519"/>
    </location>
</feature>
<keyword evidence="6 8" id="KW-1133">Transmembrane helix</keyword>
<evidence type="ECO:0000256" key="5">
    <source>
        <dbReference type="ARBA" id="ARBA00022984"/>
    </source>
</evidence>
<dbReference type="NCBIfam" id="TIGR01695">
    <property type="entry name" value="murJ_mviN"/>
    <property type="match status" value="1"/>
</dbReference>
<keyword evidence="10" id="KW-1185">Reference proteome</keyword>
<evidence type="ECO:0000256" key="7">
    <source>
        <dbReference type="ARBA" id="ARBA00023136"/>
    </source>
</evidence>
<dbReference type="PANTHER" id="PTHR47019">
    <property type="entry name" value="LIPID II FLIPPASE MURJ"/>
    <property type="match status" value="1"/>
</dbReference>
<dbReference type="CDD" id="cd13123">
    <property type="entry name" value="MATE_MurJ_like"/>
    <property type="match status" value="1"/>
</dbReference>
<dbReference type="RefSeq" id="WP_386730483.1">
    <property type="nucleotide sequence ID" value="NZ_JBHSTP010000002.1"/>
</dbReference>
<feature type="transmembrane region" description="Helical" evidence="8">
    <location>
        <begin position="324"/>
        <end position="347"/>
    </location>
</feature>
<comment type="caution">
    <text evidence="9">The sequence shown here is derived from an EMBL/GenBank/DDBJ whole genome shotgun (WGS) entry which is preliminary data.</text>
</comment>
<feature type="transmembrane region" description="Helical" evidence="8">
    <location>
        <begin position="359"/>
        <end position="381"/>
    </location>
</feature>
<organism evidence="9 10">
    <name type="scientific">Luethyella okanaganae</name>
    <dbReference type="NCBI Taxonomy" id="69372"/>
    <lineage>
        <taxon>Bacteria</taxon>
        <taxon>Bacillati</taxon>
        <taxon>Actinomycetota</taxon>
        <taxon>Actinomycetes</taxon>
        <taxon>Micrococcales</taxon>
        <taxon>Microbacteriaceae</taxon>
        <taxon>Luethyella</taxon>
    </lineage>
</organism>
<keyword evidence="3 8" id="KW-0812">Transmembrane</keyword>
<dbReference type="PANTHER" id="PTHR47019:SF1">
    <property type="entry name" value="LIPID II FLIPPASE MURJ"/>
    <property type="match status" value="1"/>
</dbReference>
<evidence type="ECO:0000256" key="3">
    <source>
        <dbReference type="ARBA" id="ARBA00022692"/>
    </source>
</evidence>
<feature type="transmembrane region" description="Helical" evidence="8">
    <location>
        <begin position="282"/>
        <end position="303"/>
    </location>
</feature>
<feature type="transmembrane region" description="Helical" evidence="8">
    <location>
        <begin position="233"/>
        <end position="256"/>
    </location>
</feature>
<evidence type="ECO:0000313" key="9">
    <source>
        <dbReference type="EMBL" id="MFC6356284.1"/>
    </source>
</evidence>
<comment type="subcellular location">
    <subcellularLocation>
        <location evidence="1">Cell membrane</location>
        <topology evidence="1">Multi-pass membrane protein</topology>
    </subcellularLocation>
</comment>
<dbReference type="Pfam" id="PF03023">
    <property type="entry name" value="MurJ"/>
    <property type="match status" value="1"/>
</dbReference>
<feature type="transmembrane region" description="Helical" evidence="8">
    <location>
        <begin position="198"/>
        <end position="221"/>
    </location>
</feature>
<accession>A0ABW1VIE2</accession>
<evidence type="ECO:0000256" key="6">
    <source>
        <dbReference type="ARBA" id="ARBA00022989"/>
    </source>
</evidence>
<feature type="transmembrane region" description="Helical" evidence="8">
    <location>
        <begin position="89"/>
        <end position="112"/>
    </location>
</feature>
<evidence type="ECO:0000256" key="4">
    <source>
        <dbReference type="ARBA" id="ARBA00022960"/>
    </source>
</evidence>
<dbReference type="EMBL" id="JBHSTP010000002">
    <property type="protein sequence ID" value="MFC6356284.1"/>
    <property type="molecule type" value="Genomic_DNA"/>
</dbReference>
<dbReference type="PRINTS" id="PR01806">
    <property type="entry name" value="VIRFACTRMVIN"/>
</dbReference>
<name>A0ABW1VIE2_9MICO</name>
<dbReference type="InterPro" id="IPR051050">
    <property type="entry name" value="Lipid_II_flippase_MurJ/MviN"/>
</dbReference>
<reference evidence="10" key="1">
    <citation type="journal article" date="2019" name="Int. J. Syst. Evol. Microbiol.">
        <title>The Global Catalogue of Microorganisms (GCM) 10K type strain sequencing project: providing services to taxonomists for standard genome sequencing and annotation.</title>
        <authorList>
            <consortium name="The Broad Institute Genomics Platform"/>
            <consortium name="The Broad Institute Genome Sequencing Center for Infectious Disease"/>
            <person name="Wu L."/>
            <person name="Ma J."/>
        </authorList>
    </citation>
    <scope>NUCLEOTIDE SEQUENCE [LARGE SCALE GENOMIC DNA]</scope>
    <source>
        <strain evidence="10">CCUG 43304</strain>
    </source>
</reference>
<protein>
    <submittedName>
        <fullName evidence="9">Murein biosynthesis integral membrane protein MurJ</fullName>
    </submittedName>
</protein>
<keyword evidence="2" id="KW-1003">Cell membrane</keyword>
<keyword evidence="7 8" id="KW-0472">Membrane</keyword>
<keyword evidence="4" id="KW-0133">Cell shape</keyword>
<evidence type="ECO:0000256" key="8">
    <source>
        <dbReference type="SAM" id="Phobius"/>
    </source>
</evidence>
<keyword evidence="5" id="KW-0573">Peptidoglycan synthesis</keyword>
<feature type="transmembrane region" description="Helical" evidence="8">
    <location>
        <begin position="12"/>
        <end position="35"/>
    </location>
</feature>
<feature type="transmembrane region" description="Helical" evidence="8">
    <location>
        <begin position="165"/>
        <end position="186"/>
    </location>
</feature>
<dbReference type="Proteomes" id="UP001596306">
    <property type="component" value="Unassembled WGS sequence"/>
</dbReference>
<dbReference type="InterPro" id="IPR004268">
    <property type="entry name" value="MurJ"/>
</dbReference>
<gene>
    <name evidence="9" type="primary">murJ</name>
    <name evidence="9" type="ORF">ACFQB0_09200</name>
</gene>
<feature type="transmembrane region" description="Helical" evidence="8">
    <location>
        <begin position="419"/>
        <end position="439"/>
    </location>
</feature>
<feature type="transmembrane region" description="Helical" evidence="8">
    <location>
        <begin position="124"/>
        <end position="144"/>
    </location>
</feature>